<name>A0A6J7WT86_9CAUD</name>
<evidence type="ECO:0000313" key="1">
    <source>
        <dbReference type="EMBL" id="CAB5220947.1"/>
    </source>
</evidence>
<dbReference type="EMBL" id="LR798286">
    <property type="protein sequence ID" value="CAB5220947.1"/>
    <property type="molecule type" value="Genomic_DNA"/>
</dbReference>
<keyword evidence="1" id="KW-0808">Transferase</keyword>
<proteinExistence type="predicted"/>
<reference evidence="1" key="1">
    <citation type="submission" date="2020-05" db="EMBL/GenBank/DDBJ databases">
        <authorList>
            <person name="Chiriac C."/>
            <person name="Salcher M."/>
            <person name="Ghai R."/>
            <person name="Kavagutti S V."/>
        </authorList>
    </citation>
    <scope>NUCLEOTIDE SEQUENCE</scope>
</reference>
<dbReference type="InterPro" id="IPR000653">
    <property type="entry name" value="DegT/StrS_aminotransferase"/>
</dbReference>
<organism evidence="1">
    <name type="scientific">uncultured Caudovirales phage</name>
    <dbReference type="NCBI Taxonomy" id="2100421"/>
    <lineage>
        <taxon>Viruses</taxon>
        <taxon>Duplodnaviria</taxon>
        <taxon>Heunggongvirae</taxon>
        <taxon>Uroviricota</taxon>
        <taxon>Caudoviricetes</taxon>
        <taxon>Peduoviridae</taxon>
        <taxon>Maltschvirus</taxon>
        <taxon>Maltschvirus maltsch</taxon>
    </lineage>
</organism>
<protein>
    <submittedName>
        <fullName evidence="1">DegT/DnrJ/EryC1/StrS aminotransferase</fullName>
    </submittedName>
</protein>
<dbReference type="GO" id="GO:0008483">
    <property type="term" value="F:transaminase activity"/>
    <property type="evidence" value="ECO:0007669"/>
    <property type="project" value="UniProtKB-KW"/>
</dbReference>
<dbReference type="InterPro" id="IPR015424">
    <property type="entry name" value="PyrdxlP-dep_Trfase"/>
</dbReference>
<keyword evidence="1" id="KW-0032">Aminotransferase</keyword>
<dbReference type="InterPro" id="IPR015421">
    <property type="entry name" value="PyrdxlP-dep_Trfase_major"/>
</dbReference>
<gene>
    <name evidence="1" type="ORF">UFOVP241_54</name>
</gene>
<dbReference type="Pfam" id="PF01041">
    <property type="entry name" value="DegT_DnrJ_EryC1"/>
    <property type="match status" value="1"/>
</dbReference>
<dbReference type="Gene3D" id="3.40.640.10">
    <property type="entry name" value="Type I PLP-dependent aspartate aminotransferase-like (Major domain)"/>
    <property type="match status" value="2"/>
</dbReference>
<accession>A0A6J7WT86</accession>
<sequence length="215" mass="23935">MSNAHEITLAFENALCDYTGAPLAVATTSCTQAILMALAWYNEKYKEPIAIGPGEFAHLLKPPVSMPKLSYVGVPASVRNAGFDVVFRDEDWQGEYQLNPLPVWDSARRFTSGMYRRGAMQCVSFHWSKILGLSQGGAILLDDMDAYLWLLKARFDGRTPGIDAKHDQVTYPSWHAYLSPEVAAHGLMKLSLLPQHNADLPRSDYPDLSTLEAFK</sequence>
<dbReference type="SUPFAM" id="SSF53383">
    <property type="entry name" value="PLP-dependent transferases"/>
    <property type="match status" value="1"/>
</dbReference>